<gene>
    <name evidence="2" type="ORF">GH754_10435</name>
</gene>
<dbReference type="GO" id="GO:0006355">
    <property type="term" value="P:regulation of DNA-templated transcription"/>
    <property type="evidence" value="ECO:0007669"/>
    <property type="project" value="InterPro"/>
</dbReference>
<evidence type="ECO:0000313" key="3">
    <source>
        <dbReference type="Proteomes" id="UP000480185"/>
    </source>
</evidence>
<evidence type="ECO:0000313" key="2">
    <source>
        <dbReference type="EMBL" id="MRG86727.1"/>
    </source>
</evidence>
<dbReference type="OrthoDB" id="5419659at2"/>
<protein>
    <submittedName>
        <fullName evidence="2">Toxin-antitoxin system HicB family antitoxin</fullName>
    </submittedName>
</protein>
<dbReference type="SUPFAM" id="SSF47598">
    <property type="entry name" value="Ribbon-helix-helix"/>
    <property type="match status" value="1"/>
</dbReference>
<dbReference type="Gene3D" id="3.30.160.250">
    <property type="match status" value="1"/>
</dbReference>
<dbReference type="InterPro" id="IPR010985">
    <property type="entry name" value="Ribbon_hlx_hlx"/>
</dbReference>
<dbReference type="Pfam" id="PF15919">
    <property type="entry name" value="HicB_lk_antitox"/>
    <property type="match status" value="1"/>
</dbReference>
<sequence>MSRYVKSLEEFLNLDYKMVITPFEDEGEKGFVVSCPEISGLEVFGETLEEAIEEVREAKIALYEVFLEKGINIRYPEEYNFEDEDFSGRMTLRIPKTLHKRIKYYSEDNNVSLNTGIIQLINDGINYADIKDMKGKIYNSLNKFNKKIILKVEYSMNDREGEYYNPSFKRSKSNYSVPKFHFEENPFALRQ</sequence>
<dbReference type="Gene3D" id="1.10.1220.10">
    <property type="entry name" value="Met repressor-like"/>
    <property type="match status" value="1"/>
</dbReference>
<keyword evidence="3" id="KW-1185">Reference proteome</keyword>
<dbReference type="SUPFAM" id="SSF143100">
    <property type="entry name" value="TTHA1013/TTHA0281-like"/>
    <property type="match status" value="1"/>
</dbReference>
<dbReference type="InterPro" id="IPR013321">
    <property type="entry name" value="Arc_rbn_hlx_hlx"/>
</dbReference>
<feature type="domain" description="HicB-like antitoxin of toxin-antitoxin system" evidence="1">
    <location>
        <begin position="19"/>
        <end position="124"/>
    </location>
</feature>
<dbReference type="Proteomes" id="UP000480185">
    <property type="component" value="Unassembled WGS sequence"/>
</dbReference>
<evidence type="ECO:0000259" key="1">
    <source>
        <dbReference type="Pfam" id="PF15919"/>
    </source>
</evidence>
<dbReference type="AlphaFoldDB" id="A0A6G1X707"/>
<comment type="caution">
    <text evidence="2">The sequence shown here is derived from an EMBL/GenBank/DDBJ whole genome shotgun (WGS) entry which is preliminary data.</text>
</comment>
<accession>A0A6G1X707</accession>
<dbReference type="EMBL" id="WJNH01000006">
    <property type="protein sequence ID" value="MRG86727.1"/>
    <property type="molecule type" value="Genomic_DNA"/>
</dbReference>
<dbReference type="InterPro" id="IPR035069">
    <property type="entry name" value="TTHA1013/TTHA0281-like"/>
</dbReference>
<proteinExistence type="predicted"/>
<name>A0A6G1X707_9BACI</name>
<organism evidence="2 3">
    <name type="scientific">Salinibacillus xinjiangensis</name>
    <dbReference type="NCBI Taxonomy" id="1229268"/>
    <lineage>
        <taxon>Bacteria</taxon>
        <taxon>Bacillati</taxon>
        <taxon>Bacillota</taxon>
        <taxon>Bacilli</taxon>
        <taxon>Bacillales</taxon>
        <taxon>Bacillaceae</taxon>
        <taxon>Salinibacillus</taxon>
    </lineage>
</organism>
<reference evidence="2 3" key="1">
    <citation type="submission" date="2019-11" db="EMBL/GenBank/DDBJ databases">
        <authorList>
            <person name="Li J."/>
        </authorList>
    </citation>
    <scope>NUCLEOTIDE SEQUENCE [LARGE SCALE GENOMIC DNA]</scope>
    <source>
        <strain evidence="2 3">J4</strain>
    </source>
</reference>
<dbReference type="InterPro" id="IPR031807">
    <property type="entry name" value="HicB-like"/>
</dbReference>
<dbReference type="RefSeq" id="WP_153728639.1">
    <property type="nucleotide sequence ID" value="NZ_WJNH01000006.1"/>
</dbReference>